<dbReference type="STRING" id="7897.ENSLACP00000008933"/>
<dbReference type="CTD" id="85016"/>
<dbReference type="EMBL" id="AFYH01207105">
    <property type="status" value="NOT_ANNOTATED_CDS"/>
    <property type="molecule type" value="Genomic_DNA"/>
</dbReference>
<dbReference type="Proteomes" id="UP000008672">
    <property type="component" value="Unassembled WGS sequence"/>
</dbReference>
<comment type="subcellular location">
    <subcellularLocation>
        <location evidence="2">Cytoplasm</location>
        <location evidence="2">Cytoskeleton</location>
        <location evidence="2">Cilium axoneme</location>
    </subcellularLocation>
</comment>
<dbReference type="GO" id="GO:0005930">
    <property type="term" value="C:axoneme"/>
    <property type="evidence" value="ECO:0007669"/>
    <property type="project" value="UniProtKB-SubCell"/>
</dbReference>
<name>H3AH12_LATCH</name>
<evidence type="ECO:0000256" key="5">
    <source>
        <dbReference type="ARBA" id="ARBA00022490"/>
    </source>
</evidence>
<evidence type="ECO:0000256" key="1">
    <source>
        <dbReference type="ARBA" id="ARBA00002404"/>
    </source>
</evidence>
<keyword evidence="6" id="KW-0206">Cytoskeleton</keyword>
<dbReference type="KEGG" id="lcm:102352721"/>
<dbReference type="Pfam" id="PF14926">
    <property type="entry name" value="CFAP300"/>
    <property type="match status" value="1"/>
</dbReference>
<evidence type="ECO:0000256" key="2">
    <source>
        <dbReference type="ARBA" id="ARBA00004430"/>
    </source>
</evidence>
<dbReference type="eggNOG" id="ENOG502QUFH">
    <property type="taxonomic scope" value="Eukaryota"/>
</dbReference>
<dbReference type="EMBL" id="AFYH01207103">
    <property type="status" value="NOT_ANNOTATED_CDS"/>
    <property type="molecule type" value="Genomic_DNA"/>
</dbReference>
<reference evidence="8" key="2">
    <citation type="submission" date="2025-08" db="UniProtKB">
        <authorList>
            <consortium name="Ensembl"/>
        </authorList>
    </citation>
    <scope>IDENTIFICATION</scope>
</reference>
<dbReference type="FunCoup" id="H3AH12">
    <property type="interactions" value="54"/>
</dbReference>
<dbReference type="EMBL" id="AFYH01207106">
    <property type="status" value="NOT_ANNOTATED_CDS"/>
    <property type="molecule type" value="Genomic_DNA"/>
</dbReference>
<reference evidence="8" key="3">
    <citation type="submission" date="2025-09" db="UniProtKB">
        <authorList>
            <consortium name="Ensembl"/>
        </authorList>
    </citation>
    <scope>IDENTIFICATION</scope>
</reference>
<dbReference type="EMBL" id="AFYH01207104">
    <property type="status" value="NOT_ANNOTATED_CDS"/>
    <property type="molecule type" value="Genomic_DNA"/>
</dbReference>
<sequence length="267" mass="30758">MAAGEPQSRPSFTFKPLHNKTFTFLEDRDITDLFIKWSMHGRISVQAFSFDEYFQPYQKDDFVLTFFQDPNVVSNLKFLSSAGQWTTLGAEVKNIKAEALTCSQISMSFFDCLYSKGIVRETGHITKCLDEFYEDIPISDELRKALLLEDSDDYEIFSQADRKEFLFCLFKHLCLGGMFCQFEDMIDPYLNTTKSIYKDLVSVQKDPETKLLNVLSTVFKVSAYNANGRCYPSAKEHEQTFAYLIVDPLKHYVNVLYHSFGGGLFYG</sequence>
<keyword evidence="7" id="KW-0966">Cell projection</keyword>
<evidence type="ECO:0000313" key="8">
    <source>
        <dbReference type="Ensembl" id="ENSLACP00000008933.2"/>
    </source>
</evidence>
<evidence type="ECO:0000256" key="6">
    <source>
        <dbReference type="ARBA" id="ARBA00023212"/>
    </source>
</evidence>
<proteinExistence type="inferred from homology"/>
<dbReference type="GeneID" id="102352721"/>
<comment type="function">
    <text evidence="1">Cilium- and flagellum-specific protein that plays a role in axonemal structure organization and motility. May play a role in outer and inner dynein arm assembly.</text>
</comment>
<keyword evidence="5" id="KW-0963">Cytoplasm</keyword>
<dbReference type="AlphaFoldDB" id="H3AH12"/>
<dbReference type="RefSeq" id="XP_006009479.1">
    <property type="nucleotide sequence ID" value="XM_006009417.3"/>
</dbReference>
<accession>H3AH12</accession>
<evidence type="ECO:0000313" key="9">
    <source>
        <dbReference type="Proteomes" id="UP000008672"/>
    </source>
</evidence>
<evidence type="ECO:0000256" key="3">
    <source>
        <dbReference type="ARBA" id="ARBA00009205"/>
    </source>
</evidence>
<dbReference type="InterPro" id="IPR029416">
    <property type="entry name" value="CFAP300"/>
</dbReference>
<evidence type="ECO:0000256" key="4">
    <source>
        <dbReference type="ARBA" id="ARBA00022174"/>
    </source>
</evidence>
<dbReference type="EMBL" id="AFYH01207107">
    <property type="status" value="NOT_ANNOTATED_CDS"/>
    <property type="molecule type" value="Genomic_DNA"/>
</dbReference>
<dbReference type="Ensembl" id="ENSLACT00000009002.2">
    <property type="protein sequence ID" value="ENSLACP00000008933.2"/>
    <property type="gene ID" value="ENSLACG00000007889.2"/>
</dbReference>
<protein>
    <recommendedName>
        <fullName evidence="4">Cilia- and flagella-associated protein 300</fullName>
    </recommendedName>
</protein>
<gene>
    <name evidence="8" type="primary">CFAP300</name>
</gene>
<dbReference type="OMA" id="FYHCYGV"/>
<dbReference type="InParanoid" id="H3AH12"/>
<dbReference type="EMBL" id="AFYH01207108">
    <property type="status" value="NOT_ANNOTATED_CDS"/>
    <property type="molecule type" value="Genomic_DNA"/>
</dbReference>
<dbReference type="OrthoDB" id="10259249at2759"/>
<dbReference type="GeneTree" id="ENSGT00510000047559"/>
<evidence type="ECO:0000256" key="7">
    <source>
        <dbReference type="ARBA" id="ARBA00023273"/>
    </source>
</evidence>
<organism evidence="8 9">
    <name type="scientific">Latimeria chalumnae</name>
    <name type="common">Coelacanth</name>
    <dbReference type="NCBI Taxonomy" id="7897"/>
    <lineage>
        <taxon>Eukaryota</taxon>
        <taxon>Metazoa</taxon>
        <taxon>Chordata</taxon>
        <taxon>Craniata</taxon>
        <taxon>Vertebrata</taxon>
        <taxon>Euteleostomi</taxon>
        <taxon>Coelacanthiformes</taxon>
        <taxon>Coelacanthidae</taxon>
        <taxon>Latimeria</taxon>
    </lineage>
</organism>
<comment type="similarity">
    <text evidence="3">Belongs to the CFAP300 family.</text>
</comment>
<keyword evidence="9" id="KW-1185">Reference proteome</keyword>
<dbReference type="HOGENOM" id="CLU_068703_0_0_1"/>
<dbReference type="PANTHER" id="PTHR31078:SF1">
    <property type="entry name" value="CILIA- AND FLAGELLA-ASSOCIATED PROTEIN 300"/>
    <property type="match status" value="1"/>
</dbReference>
<dbReference type="Bgee" id="ENSLACG00000007889">
    <property type="expression patterns" value="Expressed in chordate pharynx and 5 other cell types or tissues"/>
</dbReference>
<reference evidence="9" key="1">
    <citation type="submission" date="2011-08" db="EMBL/GenBank/DDBJ databases">
        <title>The draft genome of Latimeria chalumnae.</title>
        <authorList>
            <person name="Di Palma F."/>
            <person name="Alfoldi J."/>
            <person name="Johnson J."/>
            <person name="Berlin A."/>
            <person name="Gnerre S."/>
            <person name="Jaffe D."/>
            <person name="MacCallum I."/>
            <person name="Young S."/>
            <person name="Walker B.J."/>
            <person name="Lander E."/>
            <person name="Lindblad-Toh K."/>
        </authorList>
    </citation>
    <scope>NUCLEOTIDE SEQUENCE [LARGE SCALE GENOMIC DNA]</scope>
    <source>
        <strain evidence="9">Wild caught</strain>
    </source>
</reference>
<dbReference type="PANTHER" id="PTHR31078">
    <property type="entry name" value="CILIA- AND FLAGELLA-ASSOCIATED PROTEIN 300"/>
    <property type="match status" value="1"/>
</dbReference>